<accession>A0A382B099</accession>
<dbReference type="Gene3D" id="3.40.50.2000">
    <property type="entry name" value="Glycogen Phosphorylase B"/>
    <property type="match status" value="1"/>
</dbReference>
<feature type="non-terminal residue" evidence="2">
    <location>
        <position position="190"/>
    </location>
</feature>
<name>A0A382B099_9ZZZZ</name>
<dbReference type="SUPFAM" id="SSF53756">
    <property type="entry name" value="UDP-Glycosyltransferase/glycogen phosphorylase"/>
    <property type="match status" value="1"/>
</dbReference>
<evidence type="ECO:0000313" key="2">
    <source>
        <dbReference type="EMBL" id="SVB06647.1"/>
    </source>
</evidence>
<organism evidence="2">
    <name type="scientific">marine metagenome</name>
    <dbReference type="NCBI Taxonomy" id="408172"/>
    <lineage>
        <taxon>unclassified sequences</taxon>
        <taxon>metagenomes</taxon>
        <taxon>ecological metagenomes</taxon>
    </lineage>
</organism>
<proteinExistence type="predicted"/>
<dbReference type="EMBL" id="UINC01027421">
    <property type="protein sequence ID" value="SVB06647.1"/>
    <property type="molecule type" value="Genomic_DNA"/>
</dbReference>
<sequence>MKIAIVCPASFPATQFGGIVFLAVDLAREISQLGHDVTIYTTDLDFSNGPNKFNKELSRIEKFENFKINRSHVWFSIKLFFVNPSMYKQILQDKPDIIHTIGLRSFQSIMAWLVSKKTKTPLISTDQGGLTTHPFLKESGLFFKIIYKIQDHFIKSVLKHSSIVCAANEYEKQIFSDLYSEANVEIIRNG</sequence>
<evidence type="ECO:0000259" key="1">
    <source>
        <dbReference type="Pfam" id="PF13439"/>
    </source>
</evidence>
<dbReference type="Pfam" id="PF13439">
    <property type="entry name" value="Glyco_transf_4"/>
    <property type="match status" value="1"/>
</dbReference>
<reference evidence="2" key="1">
    <citation type="submission" date="2018-05" db="EMBL/GenBank/DDBJ databases">
        <authorList>
            <person name="Lanie J.A."/>
            <person name="Ng W.-L."/>
            <person name="Kazmierczak K.M."/>
            <person name="Andrzejewski T.M."/>
            <person name="Davidsen T.M."/>
            <person name="Wayne K.J."/>
            <person name="Tettelin H."/>
            <person name="Glass J.I."/>
            <person name="Rusch D."/>
            <person name="Podicherti R."/>
            <person name="Tsui H.-C.T."/>
            <person name="Winkler M.E."/>
        </authorList>
    </citation>
    <scope>NUCLEOTIDE SEQUENCE</scope>
</reference>
<dbReference type="InterPro" id="IPR028098">
    <property type="entry name" value="Glyco_trans_4-like_N"/>
</dbReference>
<feature type="domain" description="Glycosyltransferase subfamily 4-like N-terminal" evidence="1">
    <location>
        <begin position="16"/>
        <end position="190"/>
    </location>
</feature>
<gene>
    <name evidence="2" type="ORF">METZ01_LOCUS159501</name>
</gene>
<dbReference type="AlphaFoldDB" id="A0A382B099"/>
<protein>
    <recommendedName>
        <fullName evidence="1">Glycosyltransferase subfamily 4-like N-terminal domain-containing protein</fullName>
    </recommendedName>
</protein>